<dbReference type="Gene3D" id="2.40.50.320">
    <property type="entry name" value="Copper binding periplasmic protein CusF"/>
    <property type="match status" value="1"/>
</dbReference>
<proteinExistence type="predicted"/>
<organism evidence="2 3">
    <name type="scientific">Cedecea neteri</name>
    <dbReference type="NCBI Taxonomy" id="158822"/>
    <lineage>
        <taxon>Bacteria</taxon>
        <taxon>Pseudomonadati</taxon>
        <taxon>Pseudomonadota</taxon>
        <taxon>Gammaproteobacteria</taxon>
        <taxon>Enterobacterales</taxon>
        <taxon>Enterobacteriaceae</taxon>
        <taxon>Cedecea</taxon>
    </lineage>
</organism>
<evidence type="ECO:0000313" key="3">
    <source>
        <dbReference type="Proteomes" id="UP000251197"/>
    </source>
</evidence>
<dbReference type="InterPro" id="IPR042230">
    <property type="entry name" value="CusF_sf"/>
</dbReference>
<dbReference type="InterPro" id="IPR021647">
    <property type="entry name" value="CusF_Ec"/>
</dbReference>
<gene>
    <name evidence="2" type="primary">cusF</name>
    <name evidence="2" type="ORF">NCTC12120_00591</name>
</gene>
<dbReference type="Pfam" id="PF11604">
    <property type="entry name" value="CusF_Ec"/>
    <property type="match status" value="1"/>
</dbReference>
<feature type="signal peptide" evidence="1">
    <location>
        <begin position="1"/>
        <end position="23"/>
    </location>
</feature>
<keyword evidence="1" id="KW-0732">Signal</keyword>
<accession>A0A2X2SUK6</accession>
<dbReference type="STRING" id="158822.LH23_11310"/>
<protein>
    <submittedName>
        <fullName evidence="2">Cation efflux system protein CusF</fullName>
    </submittedName>
</protein>
<evidence type="ECO:0000313" key="2">
    <source>
        <dbReference type="EMBL" id="SQA96822.1"/>
    </source>
</evidence>
<name>A0A2X2SUK6_9ENTR</name>
<sequence>MFNAIRSAAACALLVVATFPAFSAETSHDMSSMKGMSDMPGMAMSSEASPSAQVYKTEGVVKKITADTVSIAHHPVAGLGWPAMTMTFALPKDGSLPALAVGEKIAFSFAQHAAGYQLVSATPLKITEVAMKRHTLSLWLSGCC</sequence>
<dbReference type="Proteomes" id="UP000251197">
    <property type="component" value="Unassembled WGS sequence"/>
</dbReference>
<dbReference type="EMBL" id="UAVU01000003">
    <property type="protein sequence ID" value="SQA96822.1"/>
    <property type="molecule type" value="Genomic_DNA"/>
</dbReference>
<dbReference type="AlphaFoldDB" id="A0A2X2SUK6"/>
<reference evidence="2 3" key="1">
    <citation type="submission" date="2018-06" db="EMBL/GenBank/DDBJ databases">
        <authorList>
            <consortium name="Pathogen Informatics"/>
            <person name="Doyle S."/>
        </authorList>
    </citation>
    <scope>NUCLEOTIDE SEQUENCE [LARGE SCALE GENOMIC DNA]</scope>
    <source>
        <strain evidence="2 3">NCTC12120</strain>
    </source>
</reference>
<evidence type="ECO:0000256" key="1">
    <source>
        <dbReference type="SAM" id="SignalP"/>
    </source>
</evidence>
<feature type="chain" id="PRO_5015840379" evidence="1">
    <location>
        <begin position="24"/>
        <end position="144"/>
    </location>
</feature>